<gene>
    <name evidence="1" type="ORF">LKD42_05465</name>
</gene>
<keyword evidence="2" id="KW-1185">Reference proteome</keyword>
<evidence type="ECO:0000313" key="1">
    <source>
        <dbReference type="EMBL" id="MCC2148705.1"/>
    </source>
</evidence>
<dbReference type="RefSeq" id="WP_248835039.1">
    <property type="nucleotide sequence ID" value="NZ_JAJEQE010000012.1"/>
</dbReference>
<organism evidence="1 2">
    <name type="scientific">Hominisplanchenecus faecis</name>
    <dbReference type="NCBI Taxonomy" id="2885351"/>
    <lineage>
        <taxon>Bacteria</taxon>
        <taxon>Bacillati</taxon>
        <taxon>Bacillota</taxon>
        <taxon>Clostridia</taxon>
        <taxon>Lachnospirales</taxon>
        <taxon>Lachnospiraceae</taxon>
        <taxon>Hominisplanchenecus</taxon>
    </lineage>
</organism>
<sequence length="119" mass="14322">MRAEDDLTYQEYKDRVHDAMNLIEFYGWTPRQVTDWMTEEDNELLIGTSEALWIISIGAYEVEHDILEERVLEQLSYHIPRYEMGKYNDITPEERELLEKDIAFIRSKVELWKLKSYDG</sequence>
<evidence type="ECO:0000313" key="2">
    <source>
        <dbReference type="Proteomes" id="UP001299235"/>
    </source>
</evidence>
<name>A0ABS8EU30_9FIRM</name>
<reference evidence="1 2" key="1">
    <citation type="submission" date="2021-10" db="EMBL/GenBank/DDBJ databases">
        <title>Anaerobic single-cell dispensing facilitates the cultivation of human gut bacteria.</title>
        <authorList>
            <person name="Afrizal A."/>
        </authorList>
    </citation>
    <scope>NUCLEOTIDE SEQUENCE [LARGE SCALE GENOMIC DNA]</scope>
    <source>
        <strain evidence="1 2">CLA-AA-H246</strain>
    </source>
</reference>
<accession>A0ABS8EU30</accession>
<dbReference type="Proteomes" id="UP001299235">
    <property type="component" value="Unassembled WGS sequence"/>
</dbReference>
<dbReference type="EMBL" id="JAJEQE010000012">
    <property type="protein sequence ID" value="MCC2148705.1"/>
    <property type="molecule type" value="Genomic_DNA"/>
</dbReference>
<proteinExistence type="predicted"/>
<comment type="caution">
    <text evidence="1">The sequence shown here is derived from an EMBL/GenBank/DDBJ whole genome shotgun (WGS) entry which is preliminary data.</text>
</comment>
<protein>
    <submittedName>
        <fullName evidence="1">Uncharacterized protein</fullName>
    </submittedName>
</protein>